<evidence type="ECO:0000313" key="7">
    <source>
        <dbReference type="EMBL" id="SDW34906.1"/>
    </source>
</evidence>
<keyword evidence="3 6" id="KW-0812">Transmembrane</keyword>
<reference evidence="7 8" key="1">
    <citation type="submission" date="2016-10" db="EMBL/GenBank/DDBJ databases">
        <authorList>
            <person name="de Groot N.N."/>
        </authorList>
    </citation>
    <scope>NUCLEOTIDE SEQUENCE [LARGE SCALE GENOMIC DNA]</scope>
    <source>
        <strain evidence="7 8">DSM 23310</strain>
    </source>
</reference>
<gene>
    <name evidence="7" type="ORF">SAMN05660923_00539</name>
</gene>
<dbReference type="AlphaFoldDB" id="A0A1H2STE3"/>
<evidence type="ECO:0000256" key="3">
    <source>
        <dbReference type="ARBA" id="ARBA00022692"/>
    </source>
</evidence>
<comment type="subcellular location">
    <subcellularLocation>
        <location evidence="6">Cell membrane</location>
        <topology evidence="6">Multi-pass membrane protein</topology>
    </subcellularLocation>
    <subcellularLocation>
        <location evidence="1">Membrane</location>
        <topology evidence="1">Multi-pass membrane protein</topology>
    </subcellularLocation>
</comment>
<dbReference type="PANTHER" id="PTHR43701">
    <property type="entry name" value="MEMBRANE TRANSPORTER PROTEIN MJ0441-RELATED"/>
    <property type="match status" value="1"/>
</dbReference>
<sequence>MHSKPLKLVIIGLITGLVNGLFGSGGGTLVVPALVFLLDLKDYKAHATAISIILPLSVISSYIYLKNNIIPLNISLIIALGGIIGSFIGAKLLKKVPVPILRKIFGSLIIYTALRMIIK</sequence>
<dbReference type="RefSeq" id="WP_093750623.1">
    <property type="nucleotide sequence ID" value="NZ_BSYN01000002.1"/>
</dbReference>
<dbReference type="Proteomes" id="UP000198828">
    <property type="component" value="Unassembled WGS sequence"/>
</dbReference>
<keyword evidence="5 6" id="KW-0472">Membrane</keyword>
<evidence type="ECO:0000256" key="4">
    <source>
        <dbReference type="ARBA" id="ARBA00022989"/>
    </source>
</evidence>
<evidence type="ECO:0000256" key="1">
    <source>
        <dbReference type="ARBA" id="ARBA00004141"/>
    </source>
</evidence>
<accession>A0A1H2STE3</accession>
<evidence type="ECO:0000313" key="8">
    <source>
        <dbReference type="Proteomes" id="UP000198828"/>
    </source>
</evidence>
<comment type="similarity">
    <text evidence="2 6">Belongs to the 4-toluene sulfonate uptake permease (TSUP) (TC 2.A.102) family.</text>
</comment>
<feature type="transmembrane region" description="Helical" evidence="6">
    <location>
        <begin position="45"/>
        <end position="64"/>
    </location>
</feature>
<feature type="transmembrane region" description="Helical" evidence="6">
    <location>
        <begin position="100"/>
        <end position="118"/>
    </location>
</feature>
<dbReference type="EMBL" id="FNNG01000002">
    <property type="protein sequence ID" value="SDW34906.1"/>
    <property type="molecule type" value="Genomic_DNA"/>
</dbReference>
<feature type="transmembrane region" description="Helical" evidence="6">
    <location>
        <begin position="70"/>
        <end position="93"/>
    </location>
</feature>
<dbReference type="Pfam" id="PF01925">
    <property type="entry name" value="TauE"/>
    <property type="match status" value="1"/>
</dbReference>
<evidence type="ECO:0000256" key="5">
    <source>
        <dbReference type="ARBA" id="ARBA00023136"/>
    </source>
</evidence>
<dbReference type="PANTHER" id="PTHR43701:SF2">
    <property type="entry name" value="MEMBRANE TRANSPORTER PROTEIN YJNA-RELATED"/>
    <property type="match status" value="1"/>
</dbReference>
<dbReference type="InterPro" id="IPR051598">
    <property type="entry name" value="TSUP/Inactive_protease-like"/>
</dbReference>
<evidence type="ECO:0000256" key="2">
    <source>
        <dbReference type="ARBA" id="ARBA00009142"/>
    </source>
</evidence>
<keyword evidence="6" id="KW-1003">Cell membrane</keyword>
<dbReference type="GO" id="GO:0005886">
    <property type="term" value="C:plasma membrane"/>
    <property type="evidence" value="ECO:0007669"/>
    <property type="project" value="UniProtKB-SubCell"/>
</dbReference>
<keyword evidence="8" id="KW-1185">Reference proteome</keyword>
<proteinExistence type="inferred from homology"/>
<evidence type="ECO:0000256" key="6">
    <source>
        <dbReference type="RuleBase" id="RU363041"/>
    </source>
</evidence>
<protein>
    <recommendedName>
        <fullName evidence="6">Probable membrane transporter protein</fullName>
    </recommendedName>
</protein>
<keyword evidence="4 6" id="KW-1133">Transmembrane helix</keyword>
<dbReference type="InterPro" id="IPR002781">
    <property type="entry name" value="TM_pro_TauE-like"/>
</dbReference>
<organism evidence="7 8">
    <name type="scientific">Tepidimicrobium xylanilyticum</name>
    <dbReference type="NCBI Taxonomy" id="1123352"/>
    <lineage>
        <taxon>Bacteria</taxon>
        <taxon>Bacillati</taxon>
        <taxon>Bacillota</taxon>
        <taxon>Tissierellia</taxon>
        <taxon>Tissierellales</taxon>
        <taxon>Tepidimicrobiaceae</taxon>
        <taxon>Tepidimicrobium</taxon>
    </lineage>
</organism>
<feature type="transmembrane region" description="Helical" evidence="6">
    <location>
        <begin position="6"/>
        <end position="38"/>
    </location>
</feature>
<name>A0A1H2STE3_9FIRM</name>